<evidence type="ECO:0000256" key="4">
    <source>
        <dbReference type="ARBA" id="ARBA00023284"/>
    </source>
</evidence>
<dbReference type="GO" id="GO:0016491">
    <property type="term" value="F:oxidoreductase activity"/>
    <property type="evidence" value="ECO:0007669"/>
    <property type="project" value="InterPro"/>
</dbReference>
<dbReference type="Pfam" id="PF08534">
    <property type="entry name" value="Redoxin"/>
    <property type="match status" value="1"/>
</dbReference>
<dbReference type="GO" id="GO:0016853">
    <property type="term" value="F:isomerase activity"/>
    <property type="evidence" value="ECO:0007669"/>
    <property type="project" value="UniProtKB-KW"/>
</dbReference>
<protein>
    <submittedName>
        <fullName evidence="6">Thiol-disulfide isomerase/thioredoxin</fullName>
    </submittedName>
    <submittedName>
        <fullName evidence="7">TlpA family protein disulfide reductase</fullName>
    </submittedName>
</protein>
<comment type="caution">
    <text evidence="6">The sequence shown here is derived from an EMBL/GenBank/DDBJ whole genome shotgun (WGS) entry which is preliminary data.</text>
</comment>
<organism evidence="6 8">
    <name type="scientific">Pedobacter alluvionis</name>
    <dbReference type="NCBI Taxonomy" id="475253"/>
    <lineage>
        <taxon>Bacteria</taxon>
        <taxon>Pseudomonadati</taxon>
        <taxon>Bacteroidota</taxon>
        <taxon>Sphingobacteriia</taxon>
        <taxon>Sphingobacteriales</taxon>
        <taxon>Sphingobacteriaceae</taxon>
        <taxon>Pedobacter</taxon>
    </lineage>
</organism>
<dbReference type="Gene3D" id="3.40.30.10">
    <property type="entry name" value="Glutaredoxin"/>
    <property type="match status" value="1"/>
</dbReference>
<dbReference type="Proteomes" id="UP000297429">
    <property type="component" value="Unassembled WGS sequence"/>
</dbReference>
<dbReference type="EMBL" id="SOPX01000002">
    <property type="protein sequence ID" value="TFB31526.1"/>
    <property type="molecule type" value="Genomic_DNA"/>
</dbReference>
<dbReference type="SUPFAM" id="SSF52833">
    <property type="entry name" value="Thioredoxin-like"/>
    <property type="match status" value="1"/>
</dbReference>
<proteinExistence type="predicted"/>
<name>A0A497YCQ1_9SPHI</name>
<dbReference type="PANTHER" id="PTHR42852:SF6">
    <property type="entry name" value="THIOL:DISULFIDE INTERCHANGE PROTEIN DSBE"/>
    <property type="match status" value="1"/>
</dbReference>
<evidence type="ECO:0000313" key="6">
    <source>
        <dbReference type="EMBL" id="RLJ80247.1"/>
    </source>
</evidence>
<feature type="domain" description="Thioredoxin" evidence="5">
    <location>
        <begin position="357"/>
        <end position="507"/>
    </location>
</feature>
<dbReference type="GO" id="GO:0030313">
    <property type="term" value="C:cell envelope"/>
    <property type="evidence" value="ECO:0007669"/>
    <property type="project" value="UniProtKB-SubCell"/>
</dbReference>
<dbReference type="GO" id="GO:0017004">
    <property type="term" value="P:cytochrome complex assembly"/>
    <property type="evidence" value="ECO:0007669"/>
    <property type="project" value="UniProtKB-KW"/>
</dbReference>
<keyword evidence="9" id="KW-1185">Reference proteome</keyword>
<evidence type="ECO:0000256" key="1">
    <source>
        <dbReference type="ARBA" id="ARBA00004196"/>
    </source>
</evidence>
<dbReference type="PROSITE" id="PS51352">
    <property type="entry name" value="THIOREDOXIN_2"/>
    <property type="match status" value="1"/>
</dbReference>
<evidence type="ECO:0000313" key="7">
    <source>
        <dbReference type="EMBL" id="TFB31526.1"/>
    </source>
</evidence>
<dbReference type="InterPro" id="IPR013740">
    <property type="entry name" value="Redoxin"/>
</dbReference>
<accession>A0A497YCQ1</accession>
<dbReference type="InterPro" id="IPR013766">
    <property type="entry name" value="Thioredoxin_domain"/>
</dbReference>
<evidence type="ECO:0000256" key="2">
    <source>
        <dbReference type="ARBA" id="ARBA00022748"/>
    </source>
</evidence>
<dbReference type="EMBL" id="RCCK01000010">
    <property type="protein sequence ID" value="RLJ80247.1"/>
    <property type="molecule type" value="Genomic_DNA"/>
</dbReference>
<evidence type="ECO:0000259" key="5">
    <source>
        <dbReference type="PROSITE" id="PS51352"/>
    </source>
</evidence>
<dbReference type="CDD" id="cd02966">
    <property type="entry name" value="TlpA_like_family"/>
    <property type="match status" value="1"/>
</dbReference>
<comment type="subcellular location">
    <subcellularLocation>
        <location evidence="1">Cell envelope</location>
    </subcellularLocation>
</comment>
<dbReference type="Proteomes" id="UP000273898">
    <property type="component" value="Unassembled WGS sequence"/>
</dbReference>
<keyword evidence="3" id="KW-1015">Disulfide bond</keyword>
<keyword evidence="4" id="KW-0676">Redox-active center</keyword>
<keyword evidence="6" id="KW-0413">Isomerase</keyword>
<evidence type="ECO:0000313" key="8">
    <source>
        <dbReference type="Proteomes" id="UP000273898"/>
    </source>
</evidence>
<gene>
    <name evidence="6" type="ORF">BCL90_0998</name>
    <name evidence="7" type="ORF">E3V97_13115</name>
</gene>
<dbReference type="PANTHER" id="PTHR42852">
    <property type="entry name" value="THIOL:DISULFIDE INTERCHANGE PROTEIN DSBE"/>
    <property type="match status" value="1"/>
</dbReference>
<reference evidence="7 9" key="2">
    <citation type="submission" date="2019-03" db="EMBL/GenBank/DDBJ databases">
        <authorList>
            <person name="He R.-H."/>
        </authorList>
    </citation>
    <scope>NUCLEOTIDE SEQUENCE [LARGE SCALE GENOMIC DNA]</scope>
    <source>
        <strain evidence="7 9">DSM 19624</strain>
    </source>
</reference>
<dbReference type="OrthoDB" id="1120316at2"/>
<dbReference type="InterPro" id="IPR050553">
    <property type="entry name" value="Thioredoxin_ResA/DsbE_sf"/>
</dbReference>
<keyword evidence="2" id="KW-0201">Cytochrome c-type biogenesis</keyword>
<evidence type="ECO:0000313" key="9">
    <source>
        <dbReference type="Proteomes" id="UP000297429"/>
    </source>
</evidence>
<evidence type="ECO:0000256" key="3">
    <source>
        <dbReference type="ARBA" id="ARBA00023157"/>
    </source>
</evidence>
<dbReference type="AlphaFoldDB" id="A0A497YCQ1"/>
<reference evidence="6 8" key="1">
    <citation type="submission" date="2018-10" db="EMBL/GenBank/DDBJ databases">
        <title>Genomic Encyclopedia of Archaeal and Bacterial Type Strains, Phase II (KMG-II): from individual species to whole genera.</title>
        <authorList>
            <person name="Goeker M."/>
        </authorList>
    </citation>
    <scope>NUCLEOTIDE SEQUENCE [LARGE SCALE GENOMIC DNA]</scope>
    <source>
        <strain evidence="6 8">DSM 19624</strain>
    </source>
</reference>
<dbReference type="InterPro" id="IPR036249">
    <property type="entry name" value="Thioredoxin-like_sf"/>
</dbReference>
<sequence>MSRVFKSNLFYMFSLLCLLLCKQSVSKIVDVPKLAFGKAKLTGRLRVPDGINIDSAFVKITVSHPISGEFVKYKALVDRSGNFSIDADVETAVSYIRFSTSLNPGKPLFVKLKCAANTRLDITYNSDLDIENITVEPSIDQNDMTRYYGLIRKMIEYSPTRKREPLYDKGTEDFLEYARSLLSEILTVVKNDTLISKELKSMLNNDFRLFFYKGAVFDYDKAMMANYSITNGDKEKKFVIKEIDRSYYRFLKELKLNDPQYLYTSTFLEFQKQILLDKTLAVTQIGETDISNWLSKTKIILSDLVGFKDGLYYDILAANAYGRQLTEELRPLSEIQKKNILKYWGNKEIAKILFRKNKEVVVLDKLKSPAVINDASQIAEDRIIESIVSKHKGKVILIDLWATWCGPCLEAMQRFRTTKNEFHDKNVVFVYLTNSSSPRNLWEEKVKGIGNQHYYLNDAQWTYVMTFFDFQAIPSYLLFNKEGILVKKFTAFPENEYVKKMIDEQLDRPNN</sequence>